<dbReference type="GO" id="GO:0004725">
    <property type="term" value="F:protein tyrosine phosphatase activity"/>
    <property type="evidence" value="ECO:0007669"/>
    <property type="project" value="UniProtKB-EC"/>
</dbReference>
<proteinExistence type="inferred from homology"/>
<organism evidence="7 8">
    <name type="scientific">Ambispora gerdemannii</name>
    <dbReference type="NCBI Taxonomy" id="144530"/>
    <lineage>
        <taxon>Eukaryota</taxon>
        <taxon>Fungi</taxon>
        <taxon>Fungi incertae sedis</taxon>
        <taxon>Mucoromycota</taxon>
        <taxon>Glomeromycotina</taxon>
        <taxon>Glomeromycetes</taxon>
        <taxon>Archaeosporales</taxon>
        <taxon>Ambisporaceae</taxon>
        <taxon>Ambispora</taxon>
    </lineage>
</organism>
<evidence type="ECO:0000313" key="8">
    <source>
        <dbReference type="Proteomes" id="UP000789831"/>
    </source>
</evidence>
<evidence type="ECO:0000313" key="7">
    <source>
        <dbReference type="EMBL" id="CAG8446766.1"/>
    </source>
</evidence>
<dbReference type="OrthoDB" id="6058203at2759"/>
<dbReference type="PANTHER" id="PTHR19134">
    <property type="entry name" value="RECEPTOR-TYPE TYROSINE-PROTEIN PHOSPHATASE"/>
    <property type="match status" value="1"/>
</dbReference>
<dbReference type="InterPro" id="IPR050348">
    <property type="entry name" value="Protein-Tyr_Phosphatase"/>
</dbReference>
<dbReference type="EMBL" id="CAJVPL010000101">
    <property type="protein sequence ID" value="CAG8446766.1"/>
    <property type="molecule type" value="Genomic_DNA"/>
</dbReference>
<dbReference type="PRINTS" id="PR00700">
    <property type="entry name" value="PRTYPHPHTASE"/>
</dbReference>
<dbReference type="SMART" id="SM00450">
    <property type="entry name" value="RHOD"/>
    <property type="match status" value="1"/>
</dbReference>
<keyword evidence="8" id="KW-1185">Reference proteome</keyword>
<dbReference type="PROSITE" id="PS00383">
    <property type="entry name" value="TYR_PHOSPHATASE_1"/>
    <property type="match status" value="1"/>
</dbReference>
<dbReference type="SMART" id="SM00404">
    <property type="entry name" value="PTPc_motif"/>
    <property type="match status" value="1"/>
</dbReference>
<dbReference type="EC" id="3.1.3.48" evidence="2"/>
<evidence type="ECO:0000259" key="6">
    <source>
        <dbReference type="PROSITE" id="PS50206"/>
    </source>
</evidence>
<dbReference type="SUPFAM" id="SSF52821">
    <property type="entry name" value="Rhodanese/Cell cycle control phosphatase"/>
    <property type="match status" value="1"/>
</dbReference>
<dbReference type="InterPro" id="IPR003595">
    <property type="entry name" value="Tyr_Pase_cat"/>
</dbReference>
<dbReference type="Gene3D" id="3.40.250.10">
    <property type="entry name" value="Rhodanese-like domain"/>
    <property type="match status" value="1"/>
</dbReference>
<gene>
    <name evidence="7" type="ORF">AGERDE_LOCUS1464</name>
</gene>
<dbReference type="PROSITE" id="PS50056">
    <property type="entry name" value="TYR_PHOSPHATASE_2"/>
    <property type="match status" value="1"/>
</dbReference>
<dbReference type="PROSITE" id="PS50055">
    <property type="entry name" value="TYR_PHOSPHATASE_PTP"/>
    <property type="match status" value="1"/>
</dbReference>
<dbReference type="PANTHER" id="PTHR19134:SF561">
    <property type="entry name" value="PROTEIN TYROSINE PHOSPHATASE 36E, ISOFORM A"/>
    <property type="match status" value="1"/>
</dbReference>
<feature type="domain" description="Rhodanese" evidence="6">
    <location>
        <begin position="190"/>
        <end position="302"/>
    </location>
</feature>
<dbReference type="Gene3D" id="3.90.190.10">
    <property type="entry name" value="Protein tyrosine phosphatase superfamily"/>
    <property type="match status" value="1"/>
</dbReference>
<reference evidence="7" key="1">
    <citation type="submission" date="2021-06" db="EMBL/GenBank/DDBJ databases">
        <authorList>
            <person name="Kallberg Y."/>
            <person name="Tangrot J."/>
            <person name="Rosling A."/>
        </authorList>
    </citation>
    <scope>NUCLEOTIDE SEQUENCE</scope>
    <source>
        <strain evidence="7">MT106</strain>
    </source>
</reference>
<dbReference type="InterPro" id="IPR016130">
    <property type="entry name" value="Tyr_Pase_AS"/>
</dbReference>
<evidence type="ECO:0000256" key="3">
    <source>
        <dbReference type="SAM" id="MobiDB-lite"/>
    </source>
</evidence>
<dbReference type="Pfam" id="PF00581">
    <property type="entry name" value="Rhodanese"/>
    <property type="match status" value="1"/>
</dbReference>
<feature type="domain" description="Tyrosine specific protein phosphatases" evidence="5">
    <location>
        <begin position="601"/>
        <end position="689"/>
    </location>
</feature>
<dbReference type="InterPro" id="IPR000387">
    <property type="entry name" value="Tyr_Pase_dom"/>
</dbReference>
<comment type="similarity">
    <text evidence="1">Belongs to the protein-tyrosine phosphatase family. Non-receptor class subfamily.</text>
</comment>
<dbReference type="CDD" id="cd18533">
    <property type="entry name" value="PTP_fungal"/>
    <property type="match status" value="1"/>
</dbReference>
<dbReference type="SMART" id="SM00194">
    <property type="entry name" value="PTPc"/>
    <property type="match status" value="1"/>
</dbReference>
<dbReference type="InterPro" id="IPR001763">
    <property type="entry name" value="Rhodanese-like_dom"/>
</dbReference>
<feature type="compositionally biased region" description="Low complexity" evidence="3">
    <location>
        <begin position="95"/>
        <end position="104"/>
    </location>
</feature>
<dbReference type="InterPro" id="IPR036873">
    <property type="entry name" value="Rhodanese-like_dom_sf"/>
</dbReference>
<evidence type="ECO:0000259" key="4">
    <source>
        <dbReference type="PROSITE" id="PS50055"/>
    </source>
</evidence>
<evidence type="ECO:0000256" key="1">
    <source>
        <dbReference type="ARBA" id="ARBA00009649"/>
    </source>
</evidence>
<dbReference type="CDD" id="cd01446">
    <property type="entry name" value="DSP_MapKP"/>
    <property type="match status" value="1"/>
</dbReference>
<dbReference type="InterPro" id="IPR029021">
    <property type="entry name" value="Prot-tyrosine_phosphatase-like"/>
</dbReference>
<accession>A0A9N8VDA1</accession>
<comment type="caution">
    <text evidence="7">The sequence shown here is derived from an EMBL/GenBank/DDBJ whole genome shotgun (WGS) entry which is preliminary data.</text>
</comment>
<feature type="domain" description="Tyrosine-protein phosphatase" evidence="4">
    <location>
        <begin position="440"/>
        <end position="698"/>
    </location>
</feature>
<dbReference type="AlphaFoldDB" id="A0A9N8VDA1"/>
<name>A0A9N8VDA1_9GLOM</name>
<feature type="region of interest" description="Disordered" evidence="3">
    <location>
        <begin position="90"/>
        <end position="111"/>
    </location>
</feature>
<protein>
    <recommendedName>
        <fullName evidence="2">protein-tyrosine-phosphatase</fullName>
        <ecNumber evidence="2">3.1.3.48</ecNumber>
    </recommendedName>
</protein>
<dbReference type="SUPFAM" id="SSF52799">
    <property type="entry name" value="(Phosphotyrosine protein) phosphatases II"/>
    <property type="match status" value="1"/>
</dbReference>
<evidence type="ECO:0000259" key="5">
    <source>
        <dbReference type="PROSITE" id="PS50056"/>
    </source>
</evidence>
<dbReference type="Pfam" id="PF00102">
    <property type="entry name" value="Y_phosphatase"/>
    <property type="match status" value="1"/>
</dbReference>
<dbReference type="PROSITE" id="PS50206">
    <property type="entry name" value="RHODANESE_3"/>
    <property type="match status" value="1"/>
</dbReference>
<sequence length="703" mass="78782">MSVGVCNSPKFEMPNESSYFGNIHHMPGSYIPTPAAESACSPGYFDLNPKRNSTAQTPYFDTVKPNSPGQTPFFDCETMTSPFFEHLQIQHEQETSTSSSMNSSPQTPGFSIKLPPNSFHSGMVTPTWVSNGTFRMSSSKVQRTTSMKRPSMSSLTPISSLAFETFTVDLLADLVKSRESNSQNKSDFLVLLLDLRSFSNFTADRIKTALNICIPSTLLKRCSFSPEKIMETLVSDYDKDVFKDWSKYQNIVLYDNDLDIISENCPIFHVCKKFKKENCSAKIGWLKGGFRAFSAKYPELCEQAITITNQNPPTTLPRRRGLNETSRRLGPFTCPTPIIEVAGVNPFFSNIRQNYELSVGITETIPIRVPDGIAVDRTRVPEFMVNLIYGDDGRKKVAQKFHDIELTEQKRLHSLMLLNANQVTADCPFSITAGMEKGAKNRYNNIWPYDHARVKLNQPGEGGCDYVNASFIQAKGCDTRYIATQGPLPATYDDFWRVIWEQNSRVIVMLTKEEEAGRIQCHRYWSQCTKSPCMFGSMSCILISETNPWVTADGKLDTTIIIRKFHLQNTTEPSAPPREITQIHFLGWPDFGIPESPCQLLKLIDTANEIQSRAAQSSSLQAIGPMIVHCSAGCGRTGAFCTIDTVLKQLKSAKTTGQNIDLSVDIIKATVESFREQRLSMVQTLRQFAFCYEAVLWKLLGAA</sequence>
<dbReference type="Proteomes" id="UP000789831">
    <property type="component" value="Unassembled WGS sequence"/>
</dbReference>
<dbReference type="InterPro" id="IPR000242">
    <property type="entry name" value="PTP_cat"/>
</dbReference>
<evidence type="ECO:0000256" key="2">
    <source>
        <dbReference type="ARBA" id="ARBA00013064"/>
    </source>
</evidence>